<feature type="compositionally biased region" description="Basic residues" evidence="2">
    <location>
        <begin position="135"/>
        <end position="152"/>
    </location>
</feature>
<dbReference type="STRING" id="300112.A0A4S2KYC9"/>
<feature type="chain" id="PRO_5020257440" evidence="3">
    <location>
        <begin position="25"/>
        <end position="801"/>
    </location>
</feature>
<feature type="compositionally biased region" description="Basic residues" evidence="2">
    <location>
        <begin position="211"/>
        <end position="220"/>
    </location>
</feature>
<sequence>MTRDRRLLLLLGLLMAYGLFVVECRYHQREDATTTEARHRHRHRHESSNRRGHHELDRRSWQEVDYEYDGDSEDPIDEDDYEARSYYDHPRSHHRSAQKSYHSRFEPRYPSRYHNGGYHAGSDWYDENNGKRRISSRYNTKNHRYRPGRTYHRPTYSRNRDASDFDDDTSEEDYDYERPHRYGNGEADKHHERWRNSRRYPPSRRDSRNRMNGHHGARRHRLEDHEDVVDRVDVTRWTDDWKRRSNSSDSKYHFAKDDRKTEEDEDYEDHGGLEEDDKDEDEEDIWKDIADERNEDNEEEEFDNDFYKGETKPPLKTYDDIIRRLTSDDPKTTVKRDYRNIETNKHVKRDGYKNVKHESRNVSRPMDLFTGAPHAASTTSNYFANKRTAENSTVKSTGHKPSKNTVGDSVVKDHDRQEGKIVDTQAKTKSLEQDYDEYLNSPDNEKEDDLKAGNEDDSAMQADVTNTDYTDDDNGEEDEVDTFTTSSTTTTTTTTTTTMRPKTSLNNQHYDYKDPRAYDSGTAAQYNGYQAKNDYPPMSAHSVHKWQSLGTREGVKETRSNIQQFNKNGKSAEIREALQHAIKVNKEGSCQWPRARVIPVRDVYPSPSTTYIPHCAILHRCSDDTGCCRSEALTCVPKHSHRVELSFYTTSVGGGSVVEKLSFYNHTECECKERSEYDTTNEKPADQRVYRHYQSSSPPQNMKKPPTRKPCRCPSEFTPRITPEGICQCNCYENNENCIKTKRGKVFFSLADRICIQNNECAMPNCEFGEYMKWQGKCPRKRDTFDAMTNYRTNLNHRFRS</sequence>
<dbReference type="Gene3D" id="2.10.90.10">
    <property type="entry name" value="Cystine-knot cytokines"/>
    <property type="match status" value="1"/>
</dbReference>
<protein>
    <submittedName>
        <fullName evidence="5">Vascular endothelial growth factor A-A</fullName>
    </submittedName>
</protein>
<dbReference type="EMBL" id="QBLH01001083">
    <property type="protein sequence ID" value="TGZ53208.1"/>
    <property type="molecule type" value="Genomic_DNA"/>
</dbReference>
<feature type="compositionally biased region" description="Acidic residues" evidence="2">
    <location>
        <begin position="293"/>
        <end position="304"/>
    </location>
</feature>
<feature type="region of interest" description="Disordered" evidence="2">
    <location>
        <begin position="31"/>
        <end position="56"/>
    </location>
</feature>
<feature type="compositionally biased region" description="Acidic residues" evidence="2">
    <location>
        <begin position="469"/>
        <end position="481"/>
    </location>
</feature>
<name>A0A4S2KYC9_9HYME</name>
<keyword evidence="6" id="KW-1185">Reference proteome</keyword>
<evidence type="ECO:0000256" key="1">
    <source>
        <dbReference type="RuleBase" id="RU003818"/>
    </source>
</evidence>
<feature type="compositionally biased region" description="Basic and acidic residues" evidence="2">
    <location>
        <begin position="250"/>
        <end position="262"/>
    </location>
</feature>
<comment type="caution">
    <text evidence="5">The sequence shown here is derived from an EMBL/GenBank/DDBJ whole genome shotgun (WGS) entry which is preliminary data.</text>
</comment>
<dbReference type="SUPFAM" id="SSF57501">
    <property type="entry name" value="Cystine-knot cytokines"/>
    <property type="match status" value="1"/>
</dbReference>
<gene>
    <name evidence="5" type="ORF">DBV15_01530</name>
</gene>
<feature type="compositionally biased region" description="Basic and acidic residues" evidence="2">
    <location>
        <begin position="46"/>
        <end position="56"/>
    </location>
</feature>
<feature type="compositionally biased region" description="Basic and acidic residues" evidence="2">
    <location>
        <begin position="678"/>
        <end position="689"/>
    </location>
</feature>
<organism evidence="5 6">
    <name type="scientific">Temnothorax longispinosus</name>
    <dbReference type="NCBI Taxonomy" id="300112"/>
    <lineage>
        <taxon>Eukaryota</taxon>
        <taxon>Metazoa</taxon>
        <taxon>Ecdysozoa</taxon>
        <taxon>Arthropoda</taxon>
        <taxon>Hexapoda</taxon>
        <taxon>Insecta</taxon>
        <taxon>Pterygota</taxon>
        <taxon>Neoptera</taxon>
        <taxon>Endopterygota</taxon>
        <taxon>Hymenoptera</taxon>
        <taxon>Apocrita</taxon>
        <taxon>Aculeata</taxon>
        <taxon>Formicoidea</taxon>
        <taxon>Formicidae</taxon>
        <taxon>Myrmicinae</taxon>
        <taxon>Temnothorax</taxon>
    </lineage>
</organism>
<dbReference type="PANTHER" id="PTHR21719">
    <property type="entry name" value="FI06402P-RELATED"/>
    <property type="match status" value="1"/>
</dbReference>
<dbReference type="GO" id="GO:0008083">
    <property type="term" value="F:growth factor activity"/>
    <property type="evidence" value="ECO:0007669"/>
    <property type="project" value="UniProtKB-KW"/>
</dbReference>
<reference evidence="5 6" key="1">
    <citation type="journal article" date="2019" name="Philos. Trans. R. Soc. Lond., B, Biol. Sci.">
        <title>Ant behaviour and brain gene expression of defending hosts depend on the ecological success of the intruding social parasite.</title>
        <authorList>
            <person name="Kaur R."/>
            <person name="Stoldt M."/>
            <person name="Jongepier E."/>
            <person name="Feldmeyer B."/>
            <person name="Menzel F."/>
            <person name="Bornberg-Bauer E."/>
            <person name="Foitzik S."/>
        </authorList>
    </citation>
    <scope>NUCLEOTIDE SEQUENCE [LARGE SCALE GENOMIC DNA]</scope>
    <source>
        <tissue evidence="5">Whole body</tissue>
    </source>
</reference>
<dbReference type="GO" id="GO:0035099">
    <property type="term" value="P:hemocyte migration"/>
    <property type="evidence" value="ECO:0007669"/>
    <property type="project" value="TreeGrafter"/>
</dbReference>
<comment type="similarity">
    <text evidence="1">Belongs to the PDGF/VEGF growth factor family.</text>
</comment>
<feature type="compositionally biased region" description="Low complexity" evidence="2">
    <location>
        <begin position="482"/>
        <end position="498"/>
    </location>
</feature>
<accession>A0A4S2KYC9</accession>
<dbReference type="InterPro" id="IPR029034">
    <property type="entry name" value="Cystine-knot_cytokine"/>
</dbReference>
<proteinExistence type="inferred from homology"/>
<feature type="compositionally biased region" description="Basic and acidic residues" evidence="2">
    <location>
        <begin position="352"/>
        <end position="361"/>
    </location>
</feature>
<feature type="compositionally biased region" description="Acidic residues" evidence="2">
    <location>
        <begin position="263"/>
        <end position="285"/>
    </location>
</feature>
<evidence type="ECO:0000313" key="6">
    <source>
        <dbReference type="Proteomes" id="UP000310200"/>
    </source>
</evidence>
<evidence type="ECO:0000259" key="4">
    <source>
        <dbReference type="PROSITE" id="PS50278"/>
    </source>
</evidence>
<feature type="compositionally biased region" description="Acidic residues" evidence="2">
    <location>
        <begin position="164"/>
        <end position="175"/>
    </location>
</feature>
<dbReference type="Proteomes" id="UP000310200">
    <property type="component" value="Unassembled WGS sequence"/>
</dbReference>
<evidence type="ECO:0000256" key="3">
    <source>
        <dbReference type="SAM" id="SignalP"/>
    </source>
</evidence>
<feature type="signal peptide" evidence="3">
    <location>
        <begin position="1"/>
        <end position="24"/>
    </location>
</feature>
<dbReference type="GO" id="GO:0016020">
    <property type="term" value="C:membrane"/>
    <property type="evidence" value="ECO:0007669"/>
    <property type="project" value="InterPro"/>
</dbReference>
<dbReference type="SMART" id="SM00141">
    <property type="entry name" value="PDGF"/>
    <property type="match status" value="1"/>
</dbReference>
<feature type="compositionally biased region" description="Basic and acidic residues" evidence="2">
    <location>
        <begin position="410"/>
        <end position="421"/>
    </location>
</feature>
<keyword evidence="1" id="KW-0339">Growth factor</keyword>
<dbReference type="PROSITE" id="PS50278">
    <property type="entry name" value="PDGF_2"/>
    <property type="match status" value="1"/>
</dbReference>
<keyword evidence="3" id="KW-0732">Signal</keyword>
<feature type="region of interest" description="Disordered" evidence="2">
    <location>
        <begin position="352"/>
        <end position="513"/>
    </location>
</feature>
<evidence type="ECO:0000256" key="2">
    <source>
        <dbReference type="SAM" id="MobiDB-lite"/>
    </source>
</evidence>
<feature type="compositionally biased region" description="Polar residues" evidence="2">
    <location>
        <begin position="499"/>
        <end position="509"/>
    </location>
</feature>
<feature type="region of interest" description="Disordered" evidence="2">
    <location>
        <begin position="243"/>
        <end position="314"/>
    </location>
</feature>
<feature type="compositionally biased region" description="Basic and acidic residues" evidence="2">
    <location>
        <begin position="186"/>
        <end position="195"/>
    </location>
</feature>
<dbReference type="InterPro" id="IPR000072">
    <property type="entry name" value="PDGF/VEGF_dom"/>
</dbReference>
<feature type="region of interest" description="Disordered" evidence="2">
    <location>
        <begin position="678"/>
        <end position="707"/>
    </location>
</feature>
<dbReference type="AlphaFoldDB" id="A0A4S2KYC9"/>
<evidence type="ECO:0000313" key="5">
    <source>
        <dbReference type="EMBL" id="TGZ53208.1"/>
    </source>
</evidence>
<feature type="region of interest" description="Disordered" evidence="2">
    <location>
        <begin position="87"/>
        <end position="108"/>
    </location>
</feature>
<dbReference type="PANTHER" id="PTHR21719:SF1">
    <property type="entry name" value="FI06402P-RELATED"/>
    <property type="match status" value="1"/>
</dbReference>
<feature type="domain" description="Platelet-derived growth factor (PDGF) family profile" evidence="4">
    <location>
        <begin position="577"/>
        <end position="676"/>
    </location>
</feature>
<feature type="region of interest" description="Disordered" evidence="2">
    <location>
        <begin position="135"/>
        <end position="222"/>
    </location>
</feature>
<dbReference type="Pfam" id="PF00341">
    <property type="entry name" value="PDGF"/>
    <property type="match status" value="1"/>
</dbReference>
<feature type="compositionally biased region" description="Basic and acidic residues" evidence="2">
    <location>
        <begin position="305"/>
        <end position="314"/>
    </location>
</feature>